<name>A0A5N6NQL1_9ASTR</name>
<gene>
    <name evidence="2" type="ORF">E3N88_16957</name>
</gene>
<proteinExistence type="predicted"/>
<reference evidence="2 3" key="1">
    <citation type="submission" date="2019-05" db="EMBL/GenBank/DDBJ databases">
        <title>Mikania micrantha, genome provides insights into the molecular mechanism of rapid growth.</title>
        <authorList>
            <person name="Liu B."/>
        </authorList>
    </citation>
    <scope>NUCLEOTIDE SEQUENCE [LARGE SCALE GENOMIC DNA]</scope>
    <source>
        <strain evidence="2">NLD-2019</strain>
        <tissue evidence="2">Leaf</tissue>
    </source>
</reference>
<dbReference type="EMBL" id="SZYD01000009">
    <property type="protein sequence ID" value="KAD5317011.1"/>
    <property type="molecule type" value="Genomic_DNA"/>
</dbReference>
<feature type="region of interest" description="Disordered" evidence="1">
    <location>
        <begin position="61"/>
        <end position="97"/>
    </location>
</feature>
<dbReference type="AlphaFoldDB" id="A0A5N6NQL1"/>
<keyword evidence="3" id="KW-1185">Reference proteome</keyword>
<evidence type="ECO:0000256" key="1">
    <source>
        <dbReference type="SAM" id="MobiDB-lite"/>
    </source>
</evidence>
<organism evidence="2 3">
    <name type="scientific">Mikania micrantha</name>
    <name type="common">bitter vine</name>
    <dbReference type="NCBI Taxonomy" id="192012"/>
    <lineage>
        <taxon>Eukaryota</taxon>
        <taxon>Viridiplantae</taxon>
        <taxon>Streptophyta</taxon>
        <taxon>Embryophyta</taxon>
        <taxon>Tracheophyta</taxon>
        <taxon>Spermatophyta</taxon>
        <taxon>Magnoliopsida</taxon>
        <taxon>eudicotyledons</taxon>
        <taxon>Gunneridae</taxon>
        <taxon>Pentapetalae</taxon>
        <taxon>asterids</taxon>
        <taxon>campanulids</taxon>
        <taxon>Asterales</taxon>
        <taxon>Asteraceae</taxon>
        <taxon>Asteroideae</taxon>
        <taxon>Heliantheae alliance</taxon>
        <taxon>Eupatorieae</taxon>
        <taxon>Mikania</taxon>
    </lineage>
</organism>
<protein>
    <submittedName>
        <fullName evidence="2">Uncharacterized protein</fullName>
    </submittedName>
</protein>
<evidence type="ECO:0000313" key="3">
    <source>
        <dbReference type="Proteomes" id="UP000326396"/>
    </source>
</evidence>
<accession>A0A5N6NQL1</accession>
<comment type="caution">
    <text evidence="2">The sequence shown here is derived from an EMBL/GenBank/DDBJ whole genome shotgun (WGS) entry which is preliminary data.</text>
</comment>
<feature type="compositionally biased region" description="Basic residues" evidence="1">
    <location>
        <begin position="84"/>
        <end position="97"/>
    </location>
</feature>
<evidence type="ECO:0000313" key="2">
    <source>
        <dbReference type="EMBL" id="KAD5317011.1"/>
    </source>
</evidence>
<dbReference type="Proteomes" id="UP000326396">
    <property type="component" value="Linkage Group LG17"/>
</dbReference>
<sequence>MMKQPGCCDCCSGNRMEAGWGCGAAETAYERECPDFEWAEGHDDEIERGSNQGWNVIVFEEESDMDQSGPSSDQAQDNIAQPQRPKRQLKKPARLED</sequence>
<feature type="compositionally biased region" description="Polar residues" evidence="1">
    <location>
        <begin position="66"/>
        <end position="81"/>
    </location>
</feature>